<feature type="compositionally biased region" description="Basic and acidic residues" evidence="1">
    <location>
        <begin position="87"/>
        <end position="96"/>
    </location>
</feature>
<evidence type="ECO:0000256" key="1">
    <source>
        <dbReference type="SAM" id="MobiDB-lite"/>
    </source>
</evidence>
<dbReference type="EnsemblPlants" id="EMT32029">
    <property type="protein sequence ID" value="EMT32029"/>
    <property type="gene ID" value="F775_44044"/>
</dbReference>
<feature type="region of interest" description="Disordered" evidence="1">
    <location>
        <begin position="82"/>
        <end position="107"/>
    </location>
</feature>
<reference evidence="2" key="1">
    <citation type="submission" date="2015-06" db="UniProtKB">
        <authorList>
            <consortium name="EnsemblPlants"/>
        </authorList>
    </citation>
    <scope>IDENTIFICATION</scope>
</reference>
<sequence length="107" mass="11309">MGRCGSTDMGRPSHPSAPSSTPRSISLIAAPMAPQPPLVIRRSIVASMKHGRRQLPKYSAGSGGASLDRHSVENSMWLCAAPSTPTDRLRSRDTHASADAATNDGMR</sequence>
<feature type="region of interest" description="Disordered" evidence="1">
    <location>
        <begin position="1"/>
        <end position="25"/>
    </location>
</feature>
<accession>M8CCA7</accession>
<proteinExistence type="predicted"/>
<dbReference type="AlphaFoldDB" id="M8CCA7"/>
<name>M8CCA7_AEGTA</name>
<organism evidence="2">
    <name type="scientific">Aegilops tauschii</name>
    <name type="common">Tausch's goatgrass</name>
    <name type="synonym">Aegilops squarrosa</name>
    <dbReference type="NCBI Taxonomy" id="37682"/>
    <lineage>
        <taxon>Eukaryota</taxon>
        <taxon>Viridiplantae</taxon>
        <taxon>Streptophyta</taxon>
        <taxon>Embryophyta</taxon>
        <taxon>Tracheophyta</taxon>
        <taxon>Spermatophyta</taxon>
        <taxon>Magnoliopsida</taxon>
        <taxon>Liliopsida</taxon>
        <taxon>Poales</taxon>
        <taxon>Poaceae</taxon>
        <taxon>BOP clade</taxon>
        <taxon>Pooideae</taxon>
        <taxon>Triticodae</taxon>
        <taxon>Triticeae</taxon>
        <taxon>Triticinae</taxon>
        <taxon>Aegilops</taxon>
    </lineage>
</organism>
<protein>
    <submittedName>
        <fullName evidence="2">Uncharacterized protein</fullName>
    </submittedName>
</protein>
<evidence type="ECO:0000313" key="2">
    <source>
        <dbReference type="EnsemblPlants" id="EMT32029"/>
    </source>
</evidence>